<evidence type="ECO:0000256" key="8">
    <source>
        <dbReference type="ARBA" id="ARBA00022729"/>
    </source>
</evidence>
<evidence type="ECO:0000256" key="1">
    <source>
        <dbReference type="ARBA" id="ARBA00002034"/>
    </source>
</evidence>
<evidence type="ECO:0000256" key="4">
    <source>
        <dbReference type="ARBA" id="ARBA00011692"/>
    </source>
</evidence>
<evidence type="ECO:0000313" key="16">
    <source>
        <dbReference type="EMBL" id="KGM07471.1"/>
    </source>
</evidence>
<dbReference type="GO" id="GO:0052876">
    <property type="term" value="F:methylamine dehydrogenase (amicyanin) activity"/>
    <property type="evidence" value="ECO:0007669"/>
    <property type="project" value="UniProtKB-EC"/>
</dbReference>
<comment type="catalytic activity">
    <reaction evidence="13">
        <text>2 oxidized [amicyanin] + methylamine + H2O = 2 reduced [amicyanin] + formaldehyde + NH4(+) + 2 H(+)</text>
        <dbReference type="Rhea" id="RHEA:30207"/>
        <dbReference type="Rhea" id="RHEA-COMP:11100"/>
        <dbReference type="Rhea" id="RHEA-COMP:11101"/>
        <dbReference type="ChEBI" id="CHEBI:15377"/>
        <dbReference type="ChEBI" id="CHEBI:15378"/>
        <dbReference type="ChEBI" id="CHEBI:16842"/>
        <dbReference type="ChEBI" id="CHEBI:28938"/>
        <dbReference type="ChEBI" id="CHEBI:29036"/>
        <dbReference type="ChEBI" id="CHEBI:49552"/>
        <dbReference type="ChEBI" id="CHEBI:59338"/>
        <dbReference type="EC" id="1.4.9.1"/>
    </reaction>
</comment>
<dbReference type="GO" id="GO:0042597">
    <property type="term" value="C:periplasmic space"/>
    <property type="evidence" value="ECO:0007669"/>
    <property type="project" value="UniProtKB-SubCell"/>
</dbReference>
<dbReference type="STRING" id="392484.LP43_1082"/>
<dbReference type="AlphaFoldDB" id="A0A0A0BHP0"/>
<dbReference type="InterPro" id="IPR011044">
    <property type="entry name" value="Quino_amine_DH_bsu"/>
</dbReference>
<dbReference type="RefSeq" id="WP_036312774.1">
    <property type="nucleotide sequence ID" value="NZ_JADFAB010000007.1"/>
</dbReference>
<organism evidence="16 17">
    <name type="scientific">Methylophaga thiooxydans</name>
    <dbReference type="NCBI Taxonomy" id="392484"/>
    <lineage>
        <taxon>Bacteria</taxon>
        <taxon>Pseudomonadati</taxon>
        <taxon>Pseudomonadota</taxon>
        <taxon>Gammaproteobacteria</taxon>
        <taxon>Thiotrichales</taxon>
        <taxon>Piscirickettsiaceae</taxon>
        <taxon>Methylophaga</taxon>
    </lineage>
</organism>
<dbReference type="EMBL" id="JRQD01000002">
    <property type="protein sequence ID" value="KGM07471.1"/>
    <property type="molecule type" value="Genomic_DNA"/>
</dbReference>
<gene>
    <name evidence="16" type="primary">mauB</name>
    <name evidence="16" type="ORF">LP43_1082</name>
</gene>
<dbReference type="GO" id="GO:0030416">
    <property type="term" value="P:methylamine metabolic process"/>
    <property type="evidence" value="ECO:0007669"/>
    <property type="project" value="InterPro"/>
</dbReference>
<protein>
    <recommendedName>
        <fullName evidence="6">Methylamine dehydrogenase heavy chain</fullName>
        <ecNumber evidence="5">1.4.9.1</ecNumber>
    </recommendedName>
    <alternativeName>
        <fullName evidence="12">Methylamine dehydrogenase (amicyanin)</fullName>
    </alternativeName>
</protein>
<feature type="disulfide bond" evidence="14">
    <location>
        <begin position="186"/>
        <end position="201"/>
    </location>
</feature>
<evidence type="ECO:0000256" key="14">
    <source>
        <dbReference type="PIRSR" id="PIRSR609451-50"/>
    </source>
</evidence>
<feature type="chain" id="PRO_5001967241" description="Methylamine dehydrogenase heavy chain" evidence="15">
    <location>
        <begin position="34"/>
        <end position="392"/>
    </location>
</feature>
<evidence type="ECO:0000256" key="10">
    <source>
        <dbReference type="ARBA" id="ARBA00022982"/>
    </source>
</evidence>
<dbReference type="InterPro" id="IPR051200">
    <property type="entry name" value="Host-pathogen_enzymatic-act"/>
</dbReference>
<evidence type="ECO:0000256" key="9">
    <source>
        <dbReference type="ARBA" id="ARBA00022764"/>
    </source>
</evidence>
<dbReference type="InterPro" id="IPR013476">
    <property type="entry name" value="MeN_DH_Hvc"/>
</dbReference>
<comment type="caution">
    <text evidence="16">The sequence shown here is derived from an EMBL/GenBank/DDBJ whole genome shotgun (WGS) entry which is preliminary data.</text>
</comment>
<reference evidence="16 17" key="1">
    <citation type="submission" date="2014-09" db="EMBL/GenBank/DDBJ databases">
        <authorList>
            <person name="Grob C."/>
            <person name="Taubert M."/>
            <person name="Howat A.M."/>
            <person name="Burns O.J."/>
            <person name="Dixon J.L."/>
            <person name="Chen Y."/>
            <person name="Murrell J.C."/>
        </authorList>
    </citation>
    <scope>NUCLEOTIDE SEQUENCE [LARGE SCALE GENOMIC DNA]</scope>
    <source>
        <strain evidence="16">L4</strain>
    </source>
</reference>
<keyword evidence="9" id="KW-0574">Periplasm</keyword>
<keyword evidence="14" id="KW-1015">Disulfide bond</keyword>
<dbReference type="PANTHER" id="PTHR47197">
    <property type="entry name" value="PROTEIN NIRF"/>
    <property type="match status" value="1"/>
</dbReference>
<name>A0A0A0BHP0_9GAMM</name>
<evidence type="ECO:0000256" key="15">
    <source>
        <dbReference type="SAM" id="SignalP"/>
    </source>
</evidence>
<dbReference type="SUPFAM" id="SSF50969">
    <property type="entry name" value="YVTN repeat-like/Quinoprotein amine dehydrogenase"/>
    <property type="match status" value="1"/>
</dbReference>
<comment type="function">
    <text evidence="1">Methylamine dehydrogenase carries out the oxidation of methylamine. Electrons are passed from methylamine dehydrogenase to amicyanin.</text>
</comment>
<dbReference type="NCBIfam" id="TIGR02658">
    <property type="entry name" value="TTQ_MADH_Hv"/>
    <property type="match status" value="1"/>
</dbReference>
<keyword evidence="8 15" id="KW-0732">Signal</keyword>
<dbReference type="Gene3D" id="2.130.10.10">
    <property type="entry name" value="YVTN repeat-like/Quinoprotein amine dehydrogenase"/>
    <property type="match status" value="1"/>
</dbReference>
<comment type="subcellular location">
    <subcellularLocation>
        <location evidence="2">Periplasm</location>
    </subcellularLocation>
</comment>
<evidence type="ECO:0000256" key="13">
    <source>
        <dbReference type="ARBA" id="ARBA00049536"/>
    </source>
</evidence>
<evidence type="ECO:0000313" key="17">
    <source>
        <dbReference type="Proteomes" id="UP000029999"/>
    </source>
</evidence>
<dbReference type="InterPro" id="IPR015943">
    <property type="entry name" value="WD40/YVTN_repeat-like_dom_sf"/>
</dbReference>
<comment type="subunit">
    <text evidence="4">Tetramer of two light and two heavy chains.</text>
</comment>
<evidence type="ECO:0000256" key="2">
    <source>
        <dbReference type="ARBA" id="ARBA00004418"/>
    </source>
</evidence>
<dbReference type="PANTHER" id="PTHR47197:SF3">
    <property type="entry name" value="DIHYDRO-HEME D1 DEHYDROGENASE"/>
    <property type="match status" value="1"/>
</dbReference>
<evidence type="ECO:0000256" key="7">
    <source>
        <dbReference type="ARBA" id="ARBA00022448"/>
    </source>
</evidence>
<keyword evidence="7" id="KW-0813">Transport</keyword>
<keyword evidence="10" id="KW-0249">Electron transport</keyword>
<evidence type="ECO:0000256" key="5">
    <source>
        <dbReference type="ARBA" id="ARBA00012548"/>
    </source>
</evidence>
<dbReference type="Proteomes" id="UP000029999">
    <property type="component" value="Unassembled WGS sequence"/>
</dbReference>
<accession>A0A0A0BHP0</accession>
<keyword evidence="11 16" id="KW-0560">Oxidoreductase</keyword>
<dbReference type="Pfam" id="PF06433">
    <property type="entry name" value="Me-amine-dh_H"/>
    <property type="match status" value="1"/>
</dbReference>
<dbReference type="EC" id="1.4.9.1" evidence="5"/>
<evidence type="ECO:0000256" key="6">
    <source>
        <dbReference type="ARBA" id="ARBA00016893"/>
    </source>
</evidence>
<dbReference type="GO" id="GO:0030058">
    <property type="term" value="F:aliphatic amine dehydrogenase activity"/>
    <property type="evidence" value="ECO:0007669"/>
    <property type="project" value="InterPro"/>
</dbReference>
<sequence length="392" mass="44351">MTIFNLKSKLKQQGLVGGIAAAALMTAAYPALADIAIEEMTLEVAPKSDSKRVYVTDPGHFQMTSQVFTIDGNNNKILGMSDAGKLPHVLIGDKGNFMAIANTWYDRIARGNRDDYIEVFDTQTHKVTADIDIPEGRFLTAVFTHMATLSTDDKHMMFQQFSPVPAVGLVDLEENKFVKMMDTPDCYHLFPAPEQNVYMHCRDGSMLKINYDDEGNSTQTHSKVFHPEDSYMVNEPYYSDVTNRLVWPDYEGRIYQAKLTADGAEFMEPIDVFTEEEKAEKWRPGGWQLVTVHNDSNELYLLADQRGKWTHKTPSRYVFVVDANTGKRLRKFELKHEIDSIAVSQDDKPYLFAASANEQTLYTFDAKTGKKIGETTGLGRYPHILTLPQDSE</sequence>
<evidence type="ECO:0000256" key="12">
    <source>
        <dbReference type="ARBA" id="ARBA00031741"/>
    </source>
</evidence>
<proteinExistence type="inferred from homology"/>
<evidence type="ECO:0000256" key="11">
    <source>
        <dbReference type="ARBA" id="ARBA00023002"/>
    </source>
</evidence>
<comment type="similarity">
    <text evidence="3">Belongs to the aromatic amine dehydrogenase heavy chain family.</text>
</comment>
<dbReference type="InterPro" id="IPR009451">
    <property type="entry name" value="Metamine_DH_Hvc"/>
</dbReference>
<evidence type="ECO:0000256" key="3">
    <source>
        <dbReference type="ARBA" id="ARBA00010548"/>
    </source>
</evidence>
<feature type="signal peptide" evidence="15">
    <location>
        <begin position="1"/>
        <end position="33"/>
    </location>
</feature>